<sequence>MKAWVVARRGAPRHALQLKTGVAVPAAPTTGSDLLVKVSHAAINPADAHFINVLPTWLPFRRAPTPGMDFAGEVVAAGPAAPPKLTAPGTRVAGAMGVAQVAFGKGSLAEYVLVPAHLVTAVPAKLSDVEAAGLFGIAGQTAEIVTVAAAVGPGKRALVNGASGGVGSLVVQILKAQGAEVFGVCSGANAEMVTRLGADEVIDYQTNSPLETFLAEKFAAKPLDVIIDCAGSQALFNQSPKYLQPAGRFLTIVGGRSQGVVPFVQHKLLPVLLGGTPRRFDIIGLSPAGAIAKQVAKLVKSGSIKEAPTDSVFSFQEVVEAMEKLATKRAKGKIVIKVAA</sequence>
<dbReference type="EMBL" id="JAUIRO010000004">
    <property type="protein sequence ID" value="KAK0717473.1"/>
    <property type="molecule type" value="Genomic_DNA"/>
</dbReference>
<evidence type="ECO:0000313" key="4">
    <source>
        <dbReference type="Proteomes" id="UP001172101"/>
    </source>
</evidence>
<dbReference type="GO" id="GO:0016491">
    <property type="term" value="F:oxidoreductase activity"/>
    <property type="evidence" value="ECO:0007669"/>
    <property type="project" value="UniProtKB-KW"/>
</dbReference>
<dbReference type="InterPro" id="IPR036291">
    <property type="entry name" value="NAD(P)-bd_dom_sf"/>
</dbReference>
<dbReference type="SUPFAM" id="SSF50129">
    <property type="entry name" value="GroES-like"/>
    <property type="match status" value="1"/>
</dbReference>
<protein>
    <submittedName>
        <fullName evidence="3">Zinc alcohol dehydrogenase</fullName>
    </submittedName>
</protein>
<keyword evidence="4" id="KW-1185">Reference proteome</keyword>
<dbReference type="SUPFAM" id="SSF51735">
    <property type="entry name" value="NAD(P)-binding Rossmann-fold domains"/>
    <property type="match status" value="1"/>
</dbReference>
<dbReference type="Pfam" id="PF13602">
    <property type="entry name" value="ADH_zinc_N_2"/>
    <property type="match status" value="1"/>
</dbReference>
<dbReference type="InterPro" id="IPR013154">
    <property type="entry name" value="ADH-like_N"/>
</dbReference>
<dbReference type="Pfam" id="PF08240">
    <property type="entry name" value="ADH_N"/>
    <property type="match status" value="1"/>
</dbReference>
<dbReference type="CDD" id="cd08267">
    <property type="entry name" value="MDR1"/>
    <property type="match status" value="1"/>
</dbReference>
<dbReference type="GO" id="GO:0008270">
    <property type="term" value="F:zinc ion binding"/>
    <property type="evidence" value="ECO:0007669"/>
    <property type="project" value="InterPro"/>
</dbReference>
<proteinExistence type="predicted"/>
<dbReference type="PANTHER" id="PTHR11695:SF294">
    <property type="entry name" value="RETICULON-4-INTERACTING PROTEIN 1, MITOCHONDRIAL"/>
    <property type="match status" value="1"/>
</dbReference>
<dbReference type="PROSITE" id="PS01162">
    <property type="entry name" value="QOR_ZETA_CRYSTAL"/>
    <property type="match status" value="1"/>
</dbReference>
<gene>
    <name evidence="3" type="ORF">B0T26DRAFT_648195</name>
</gene>
<dbReference type="Proteomes" id="UP001172101">
    <property type="component" value="Unassembled WGS sequence"/>
</dbReference>
<dbReference type="PANTHER" id="PTHR11695">
    <property type="entry name" value="ALCOHOL DEHYDROGENASE RELATED"/>
    <property type="match status" value="1"/>
</dbReference>
<comment type="caution">
    <text evidence="3">The sequence shown here is derived from an EMBL/GenBank/DDBJ whole genome shotgun (WGS) entry which is preliminary data.</text>
</comment>
<name>A0AA40AKE0_9PEZI</name>
<dbReference type="Gene3D" id="3.90.180.10">
    <property type="entry name" value="Medium-chain alcohol dehydrogenases, catalytic domain"/>
    <property type="match status" value="1"/>
</dbReference>
<dbReference type="InterPro" id="IPR050700">
    <property type="entry name" value="YIM1/Zinc_Alcohol_DH_Fams"/>
</dbReference>
<dbReference type="SMART" id="SM00829">
    <property type="entry name" value="PKS_ER"/>
    <property type="match status" value="1"/>
</dbReference>
<accession>A0AA40AKE0</accession>
<evidence type="ECO:0000313" key="3">
    <source>
        <dbReference type="EMBL" id="KAK0717473.1"/>
    </source>
</evidence>
<dbReference type="InterPro" id="IPR002364">
    <property type="entry name" value="Quin_OxRdtase/zeta-crystal_CS"/>
</dbReference>
<dbReference type="InterPro" id="IPR020843">
    <property type="entry name" value="ER"/>
</dbReference>
<keyword evidence="1" id="KW-0560">Oxidoreductase</keyword>
<dbReference type="RefSeq" id="XP_060296266.1">
    <property type="nucleotide sequence ID" value="XM_060437981.1"/>
</dbReference>
<organism evidence="3 4">
    <name type="scientific">Lasiosphaeria miniovina</name>
    <dbReference type="NCBI Taxonomy" id="1954250"/>
    <lineage>
        <taxon>Eukaryota</taxon>
        <taxon>Fungi</taxon>
        <taxon>Dikarya</taxon>
        <taxon>Ascomycota</taxon>
        <taxon>Pezizomycotina</taxon>
        <taxon>Sordariomycetes</taxon>
        <taxon>Sordariomycetidae</taxon>
        <taxon>Sordariales</taxon>
        <taxon>Lasiosphaeriaceae</taxon>
        <taxon>Lasiosphaeria</taxon>
    </lineage>
</organism>
<dbReference type="Gene3D" id="3.40.50.720">
    <property type="entry name" value="NAD(P)-binding Rossmann-like Domain"/>
    <property type="match status" value="1"/>
</dbReference>
<feature type="domain" description="Enoyl reductase (ER)" evidence="2">
    <location>
        <begin position="11"/>
        <end position="336"/>
    </location>
</feature>
<dbReference type="InterPro" id="IPR011032">
    <property type="entry name" value="GroES-like_sf"/>
</dbReference>
<reference evidence="3" key="1">
    <citation type="submission" date="2023-06" db="EMBL/GenBank/DDBJ databases">
        <title>Genome-scale phylogeny and comparative genomics of the fungal order Sordariales.</title>
        <authorList>
            <consortium name="Lawrence Berkeley National Laboratory"/>
            <person name="Hensen N."/>
            <person name="Bonometti L."/>
            <person name="Westerberg I."/>
            <person name="Brannstrom I.O."/>
            <person name="Guillou S."/>
            <person name="Cros-Aarteil S."/>
            <person name="Calhoun S."/>
            <person name="Haridas S."/>
            <person name="Kuo A."/>
            <person name="Mondo S."/>
            <person name="Pangilinan J."/>
            <person name="Riley R."/>
            <person name="LaButti K."/>
            <person name="Andreopoulos B."/>
            <person name="Lipzen A."/>
            <person name="Chen C."/>
            <person name="Yanf M."/>
            <person name="Daum C."/>
            <person name="Ng V."/>
            <person name="Clum A."/>
            <person name="Steindorff A."/>
            <person name="Ohm R."/>
            <person name="Martin F."/>
            <person name="Silar P."/>
            <person name="Natvig D."/>
            <person name="Lalanne C."/>
            <person name="Gautier V."/>
            <person name="Ament-velasquez S.L."/>
            <person name="Kruys A."/>
            <person name="Hutchinson M.I."/>
            <person name="Powell A.J."/>
            <person name="Barry K."/>
            <person name="Miller A.N."/>
            <person name="Grigoriev I.V."/>
            <person name="Debuchy R."/>
            <person name="Gladieux P."/>
            <person name="Thoren M.H."/>
            <person name="Johannesson H."/>
        </authorList>
    </citation>
    <scope>NUCLEOTIDE SEQUENCE</scope>
    <source>
        <strain evidence="3">SMH2392-1A</strain>
    </source>
</reference>
<dbReference type="GeneID" id="85321251"/>
<dbReference type="AlphaFoldDB" id="A0AA40AKE0"/>
<evidence type="ECO:0000259" key="2">
    <source>
        <dbReference type="SMART" id="SM00829"/>
    </source>
</evidence>
<evidence type="ECO:0000256" key="1">
    <source>
        <dbReference type="ARBA" id="ARBA00023002"/>
    </source>
</evidence>